<gene>
    <name evidence="2" type="ORF">D5H75_27540</name>
</gene>
<keyword evidence="3" id="KW-1185">Reference proteome</keyword>
<evidence type="ECO:0000259" key="1">
    <source>
        <dbReference type="Pfam" id="PF05117"/>
    </source>
</evidence>
<dbReference type="EMBL" id="QZEY01000013">
    <property type="protein sequence ID" value="RJL25101.1"/>
    <property type="molecule type" value="Genomic_DNA"/>
</dbReference>
<organism evidence="2 3">
    <name type="scientific">Bailinhaonella thermotolerans</name>
    <dbReference type="NCBI Taxonomy" id="1070861"/>
    <lineage>
        <taxon>Bacteria</taxon>
        <taxon>Bacillati</taxon>
        <taxon>Actinomycetota</taxon>
        <taxon>Actinomycetes</taxon>
        <taxon>Streptosporangiales</taxon>
        <taxon>Streptosporangiaceae</taxon>
        <taxon>Bailinhaonella</taxon>
    </lineage>
</organism>
<dbReference type="RefSeq" id="WP_119929461.1">
    <property type="nucleotide sequence ID" value="NZ_QZEY01000013.1"/>
</dbReference>
<sequence length="346" mass="36842">MRLFGRKGNAIREFWEWWAEARPRLDKALAAGDAEALAAEITPAVARLNPGLAWETAPGSAAPHALVLSAAGDLSLRSTTRRWLLAAPPPDATWEFRDARPARADAAGGHVTAGGRRLDLAELVLGLRVPRNGVRVDVTAYHPVFPDLPEDARLEAAYAALDALLGEDEVARWIGDVAAATAAPIDAVPALHLPAVVADVAADVQPDQWALMRGETGRGSPLAAMTRYPLRPVDHPLFDEHIAITLPYRTADDEGFPTGDSLDALREFEEGLQAALGESPYDGSGSGAVLVAHTSSDRTRVFHVYADPDASVAGALKSLVARWPEGRGRVEAHPDPAWTAVAPFLS</sequence>
<dbReference type="Pfam" id="PF05117">
    <property type="entry name" value="DUF695"/>
    <property type="match status" value="1"/>
</dbReference>
<reference evidence="2 3" key="1">
    <citation type="submission" date="2018-09" db="EMBL/GenBank/DDBJ databases">
        <title>YIM 75507 draft genome.</title>
        <authorList>
            <person name="Tang S."/>
            <person name="Feng Y."/>
        </authorList>
    </citation>
    <scope>NUCLEOTIDE SEQUENCE [LARGE SCALE GENOMIC DNA]</scope>
    <source>
        <strain evidence="2 3">YIM 75507</strain>
    </source>
</reference>
<proteinExistence type="predicted"/>
<protein>
    <submittedName>
        <fullName evidence="2">DUF695 domain-containing protein</fullName>
    </submittedName>
</protein>
<feature type="domain" description="DUF695" evidence="1">
    <location>
        <begin position="238"/>
        <end position="345"/>
    </location>
</feature>
<comment type="caution">
    <text evidence="2">The sequence shown here is derived from an EMBL/GenBank/DDBJ whole genome shotgun (WGS) entry which is preliminary data.</text>
</comment>
<dbReference type="OrthoDB" id="3828153at2"/>
<dbReference type="InterPro" id="IPR016097">
    <property type="entry name" value="DUF695"/>
</dbReference>
<evidence type="ECO:0000313" key="2">
    <source>
        <dbReference type="EMBL" id="RJL25101.1"/>
    </source>
</evidence>
<evidence type="ECO:0000313" key="3">
    <source>
        <dbReference type="Proteomes" id="UP000265768"/>
    </source>
</evidence>
<dbReference type="Proteomes" id="UP000265768">
    <property type="component" value="Unassembled WGS sequence"/>
</dbReference>
<name>A0A3A4AA76_9ACTN</name>
<accession>A0A3A4AA76</accession>
<dbReference type="AlphaFoldDB" id="A0A3A4AA76"/>